<comment type="caution">
    <text evidence="5">The sequence shown here is derived from an EMBL/GenBank/DDBJ whole genome shotgun (WGS) entry which is preliminary data.</text>
</comment>
<dbReference type="Gene3D" id="3.30.60.30">
    <property type="match status" value="1"/>
</dbReference>
<keyword evidence="2" id="KW-0722">Serine protease inhibitor</keyword>
<dbReference type="Pfam" id="PF07648">
    <property type="entry name" value="Kazal_2"/>
    <property type="match status" value="1"/>
</dbReference>
<dbReference type="OrthoDB" id="6614329at2759"/>
<evidence type="ECO:0000259" key="4">
    <source>
        <dbReference type="PROSITE" id="PS51465"/>
    </source>
</evidence>
<gene>
    <name evidence="6" type="ORF">GWI33_003653</name>
    <name evidence="5" type="ORF">GWI33_003680</name>
</gene>
<dbReference type="PROSITE" id="PS51465">
    <property type="entry name" value="KAZAL_2"/>
    <property type="match status" value="1"/>
</dbReference>
<dbReference type="CDD" id="cd00104">
    <property type="entry name" value="KAZAL_FS"/>
    <property type="match status" value="1"/>
</dbReference>
<dbReference type="InterPro" id="IPR050653">
    <property type="entry name" value="Prot_Inhib_GrowthFact_Antg"/>
</dbReference>
<proteinExistence type="predicted"/>
<dbReference type="SUPFAM" id="SSF100895">
    <property type="entry name" value="Kazal-type serine protease inhibitors"/>
    <property type="match status" value="1"/>
</dbReference>
<feature type="domain" description="Kazal-like" evidence="4">
    <location>
        <begin position="14"/>
        <end position="66"/>
    </location>
</feature>
<reference evidence="5" key="1">
    <citation type="submission" date="2020-08" db="EMBL/GenBank/DDBJ databases">
        <title>Genome sequencing and assembly of the red palm weevil Rhynchophorus ferrugineus.</title>
        <authorList>
            <person name="Dias G.B."/>
            <person name="Bergman C.M."/>
            <person name="Manee M."/>
        </authorList>
    </citation>
    <scope>NUCLEOTIDE SEQUENCE</scope>
    <source>
        <strain evidence="5">AA-2017</strain>
        <tissue evidence="5">Whole larva</tissue>
    </source>
</reference>
<dbReference type="InterPro" id="IPR002350">
    <property type="entry name" value="Kazal_dom"/>
</dbReference>
<dbReference type="GO" id="GO:0005576">
    <property type="term" value="C:extracellular region"/>
    <property type="evidence" value="ECO:0007669"/>
    <property type="project" value="TreeGrafter"/>
</dbReference>
<evidence type="ECO:0000313" key="7">
    <source>
        <dbReference type="Proteomes" id="UP000625711"/>
    </source>
</evidence>
<feature type="non-terminal residue" evidence="5">
    <location>
        <position position="1"/>
    </location>
</feature>
<evidence type="ECO:0000256" key="2">
    <source>
        <dbReference type="ARBA" id="ARBA00022900"/>
    </source>
</evidence>
<sequence>KHVFVVPMKRCISGFLFKGCQKICPTYYDPVCGTDNMTYSNTCFLEIENCRSRSLVTMKNMGTCAEPINEVPKNYLY</sequence>
<dbReference type="InterPro" id="IPR036058">
    <property type="entry name" value="Kazal_dom_sf"/>
</dbReference>
<name>A0A834HKL8_RHYFE</name>
<dbReference type="PANTHER" id="PTHR10913">
    <property type="entry name" value="FOLLISTATIN-RELATED"/>
    <property type="match status" value="1"/>
</dbReference>
<keyword evidence="7" id="KW-1185">Reference proteome</keyword>
<keyword evidence="3" id="KW-1015">Disulfide bond</keyword>
<organism evidence="5 7">
    <name type="scientific">Rhynchophorus ferrugineus</name>
    <name type="common">Red palm weevil</name>
    <name type="synonym">Curculio ferrugineus</name>
    <dbReference type="NCBI Taxonomy" id="354439"/>
    <lineage>
        <taxon>Eukaryota</taxon>
        <taxon>Metazoa</taxon>
        <taxon>Ecdysozoa</taxon>
        <taxon>Arthropoda</taxon>
        <taxon>Hexapoda</taxon>
        <taxon>Insecta</taxon>
        <taxon>Pterygota</taxon>
        <taxon>Neoptera</taxon>
        <taxon>Endopterygota</taxon>
        <taxon>Coleoptera</taxon>
        <taxon>Polyphaga</taxon>
        <taxon>Cucujiformia</taxon>
        <taxon>Curculionidae</taxon>
        <taxon>Dryophthorinae</taxon>
        <taxon>Rhynchophorus</taxon>
    </lineage>
</organism>
<protein>
    <recommendedName>
        <fullName evidence="4">Kazal-like domain-containing protein</fullName>
    </recommendedName>
</protein>
<dbReference type="PANTHER" id="PTHR10913:SF45">
    <property type="entry name" value="FOLLISTATIN, ISOFORM A-RELATED"/>
    <property type="match status" value="1"/>
</dbReference>
<evidence type="ECO:0000256" key="3">
    <source>
        <dbReference type="ARBA" id="ARBA00023157"/>
    </source>
</evidence>
<dbReference type="FunFam" id="3.30.60.30:FF:000042">
    <property type="entry name" value="Serine protease inhibitor dipetalogastin"/>
    <property type="match status" value="1"/>
</dbReference>
<evidence type="ECO:0000256" key="1">
    <source>
        <dbReference type="ARBA" id="ARBA00022690"/>
    </source>
</evidence>
<dbReference type="SMART" id="SM00280">
    <property type="entry name" value="KAZAL"/>
    <property type="match status" value="1"/>
</dbReference>
<keyword evidence="1" id="KW-0646">Protease inhibitor</keyword>
<dbReference type="Proteomes" id="UP000625711">
    <property type="component" value="Unassembled WGS sequence"/>
</dbReference>
<dbReference type="EMBL" id="JAACXV010023309">
    <property type="protein sequence ID" value="KAF7263063.1"/>
    <property type="molecule type" value="Genomic_DNA"/>
</dbReference>
<accession>A0A834HKL8</accession>
<evidence type="ECO:0000313" key="5">
    <source>
        <dbReference type="EMBL" id="KAF7263059.1"/>
    </source>
</evidence>
<dbReference type="EMBL" id="JAACXV010023317">
    <property type="protein sequence ID" value="KAF7263059.1"/>
    <property type="molecule type" value="Genomic_DNA"/>
</dbReference>
<evidence type="ECO:0000313" key="6">
    <source>
        <dbReference type="EMBL" id="KAF7263063.1"/>
    </source>
</evidence>
<dbReference type="AlphaFoldDB" id="A0A834HKL8"/>